<dbReference type="InterPro" id="IPR020843">
    <property type="entry name" value="ER"/>
</dbReference>
<dbReference type="Proteomes" id="UP000235786">
    <property type="component" value="Unassembled WGS sequence"/>
</dbReference>
<feature type="domain" description="Enoyl reductase (ER)" evidence="7">
    <location>
        <begin position="12"/>
        <end position="369"/>
    </location>
</feature>
<proteinExistence type="inferred from homology"/>
<evidence type="ECO:0000313" key="8">
    <source>
        <dbReference type="EMBL" id="PMD33903.1"/>
    </source>
</evidence>
<keyword evidence="9" id="KW-1185">Reference proteome</keyword>
<dbReference type="EMBL" id="KZ613955">
    <property type="protein sequence ID" value="PMD33903.1"/>
    <property type="molecule type" value="Genomic_DNA"/>
</dbReference>
<keyword evidence="4" id="KW-0560">Oxidoreductase</keyword>
<dbReference type="InterPro" id="IPR013154">
    <property type="entry name" value="ADH-like_N"/>
</dbReference>
<keyword evidence="5" id="KW-0520">NAD</keyword>
<organism evidence="8 9">
    <name type="scientific">Hyaloscypha variabilis (strain UAMH 11265 / GT02V1 / F)</name>
    <name type="common">Meliniomyces variabilis</name>
    <dbReference type="NCBI Taxonomy" id="1149755"/>
    <lineage>
        <taxon>Eukaryota</taxon>
        <taxon>Fungi</taxon>
        <taxon>Dikarya</taxon>
        <taxon>Ascomycota</taxon>
        <taxon>Pezizomycotina</taxon>
        <taxon>Leotiomycetes</taxon>
        <taxon>Helotiales</taxon>
        <taxon>Hyaloscyphaceae</taxon>
        <taxon>Hyaloscypha</taxon>
        <taxon>Hyaloscypha variabilis</taxon>
    </lineage>
</organism>
<evidence type="ECO:0000259" key="7">
    <source>
        <dbReference type="SMART" id="SM00829"/>
    </source>
</evidence>
<evidence type="ECO:0000256" key="5">
    <source>
        <dbReference type="ARBA" id="ARBA00023027"/>
    </source>
</evidence>
<dbReference type="GO" id="GO:0008270">
    <property type="term" value="F:zinc ion binding"/>
    <property type="evidence" value="ECO:0007669"/>
    <property type="project" value="InterPro"/>
</dbReference>
<dbReference type="AlphaFoldDB" id="A0A2J6R5W4"/>
<evidence type="ECO:0000256" key="4">
    <source>
        <dbReference type="ARBA" id="ARBA00023002"/>
    </source>
</evidence>
<keyword evidence="3 6" id="KW-0862">Zinc</keyword>
<dbReference type="SMART" id="SM00829">
    <property type="entry name" value="PKS_ER"/>
    <property type="match status" value="1"/>
</dbReference>
<dbReference type="CDD" id="cd08278">
    <property type="entry name" value="benzyl_alcohol_DH"/>
    <property type="match status" value="1"/>
</dbReference>
<dbReference type="OrthoDB" id="1560166at2759"/>
<evidence type="ECO:0000256" key="2">
    <source>
        <dbReference type="ARBA" id="ARBA00022723"/>
    </source>
</evidence>
<dbReference type="InterPro" id="IPR013149">
    <property type="entry name" value="ADH-like_C"/>
</dbReference>
<dbReference type="FunFam" id="3.40.50.720:FF:000003">
    <property type="entry name" value="S-(hydroxymethyl)glutathione dehydrogenase"/>
    <property type="match status" value="1"/>
</dbReference>
<dbReference type="InterPro" id="IPR002328">
    <property type="entry name" value="ADH_Zn_CS"/>
</dbReference>
<dbReference type="SUPFAM" id="SSF51735">
    <property type="entry name" value="NAD(P)-binding Rossmann-fold domains"/>
    <property type="match status" value="1"/>
</dbReference>
<dbReference type="Pfam" id="PF08240">
    <property type="entry name" value="ADH_N"/>
    <property type="match status" value="1"/>
</dbReference>
<name>A0A2J6R5W4_HYAVF</name>
<dbReference type="InterPro" id="IPR036291">
    <property type="entry name" value="NAD(P)-bd_dom_sf"/>
</dbReference>
<dbReference type="PANTHER" id="PTHR43880">
    <property type="entry name" value="ALCOHOL DEHYDROGENASE"/>
    <property type="match status" value="1"/>
</dbReference>
<dbReference type="GO" id="GO:0051903">
    <property type="term" value="F:S-(hydroxymethyl)glutathione dehydrogenase [NAD(P)+] activity"/>
    <property type="evidence" value="ECO:0007669"/>
    <property type="project" value="TreeGrafter"/>
</dbReference>
<protein>
    <submittedName>
        <fullName evidence="8">Aryl-alcohol dehydrogenase-like protein</fullName>
    </submittedName>
</protein>
<evidence type="ECO:0000256" key="1">
    <source>
        <dbReference type="ARBA" id="ARBA00001947"/>
    </source>
</evidence>
<reference evidence="8 9" key="1">
    <citation type="submission" date="2016-04" db="EMBL/GenBank/DDBJ databases">
        <title>A degradative enzymes factory behind the ericoid mycorrhizal symbiosis.</title>
        <authorList>
            <consortium name="DOE Joint Genome Institute"/>
            <person name="Martino E."/>
            <person name="Morin E."/>
            <person name="Grelet G."/>
            <person name="Kuo A."/>
            <person name="Kohler A."/>
            <person name="Daghino S."/>
            <person name="Barry K."/>
            <person name="Choi C."/>
            <person name="Cichocki N."/>
            <person name="Clum A."/>
            <person name="Copeland A."/>
            <person name="Hainaut M."/>
            <person name="Haridas S."/>
            <person name="Labutti K."/>
            <person name="Lindquist E."/>
            <person name="Lipzen A."/>
            <person name="Khouja H.-R."/>
            <person name="Murat C."/>
            <person name="Ohm R."/>
            <person name="Olson A."/>
            <person name="Spatafora J."/>
            <person name="Veneault-Fourrey C."/>
            <person name="Henrissat B."/>
            <person name="Grigoriev I."/>
            <person name="Martin F."/>
            <person name="Perotto S."/>
        </authorList>
    </citation>
    <scope>NUCLEOTIDE SEQUENCE [LARGE SCALE GENOMIC DNA]</scope>
    <source>
        <strain evidence="8 9">F</strain>
    </source>
</reference>
<dbReference type="SUPFAM" id="SSF50129">
    <property type="entry name" value="GroES-like"/>
    <property type="match status" value="1"/>
</dbReference>
<gene>
    <name evidence="8" type="ORF">L207DRAFT_438420</name>
</gene>
<dbReference type="GO" id="GO:0046294">
    <property type="term" value="P:formaldehyde catabolic process"/>
    <property type="evidence" value="ECO:0007669"/>
    <property type="project" value="TreeGrafter"/>
</dbReference>
<evidence type="ECO:0000256" key="6">
    <source>
        <dbReference type="RuleBase" id="RU361277"/>
    </source>
</evidence>
<dbReference type="GO" id="GO:0005829">
    <property type="term" value="C:cytosol"/>
    <property type="evidence" value="ECO:0007669"/>
    <property type="project" value="TreeGrafter"/>
</dbReference>
<dbReference type="Gene3D" id="3.40.50.720">
    <property type="entry name" value="NAD(P)-binding Rossmann-like Domain"/>
    <property type="match status" value="1"/>
</dbReference>
<dbReference type="Gene3D" id="3.90.180.10">
    <property type="entry name" value="Medium-chain alcohol dehydrogenases, catalytic domain"/>
    <property type="match status" value="1"/>
</dbReference>
<dbReference type="PROSITE" id="PS00059">
    <property type="entry name" value="ADH_ZINC"/>
    <property type="match status" value="1"/>
</dbReference>
<comment type="similarity">
    <text evidence="6">Belongs to the zinc-containing alcohol dehydrogenase family.</text>
</comment>
<comment type="cofactor">
    <cofactor evidence="1 6">
        <name>Zn(2+)</name>
        <dbReference type="ChEBI" id="CHEBI:29105"/>
    </cofactor>
</comment>
<sequence length="372" mass="39767">MITEALLVSAAGASFSYQEITVDDDLREDEVLVEMKATGVCHTDLNFSKEKTIPGLFPAVFGHEGAGIVVKIGSQVVNTSPGDHVVLTYSCCGKCKYCLRKETSYCYDFEKDNFGFQRHDGSKSFSTKDGPVSSHFFGQSSFSKYAVVKGRSIIKVGEEVPLDSLAPLGCGIMTGAGAMLNVVKPTSDSIVCVVGVGAVGLAALMALKLLPAPPKKVIAVDVVPERLELARKYGATDFINSREVENLQDSLNGVSGGKGIDGTIDTTGRPDVISSLLEATAKRGIVVQVGVGALTAEAPVWIFHHVNTGRQYVGCAMGSCYPQEFIPILVEAWQEGKFPFTDLIVRYPAVDMNTAAKDMLSGKVIKAVLVWK</sequence>
<evidence type="ECO:0000256" key="3">
    <source>
        <dbReference type="ARBA" id="ARBA00022833"/>
    </source>
</evidence>
<dbReference type="PANTHER" id="PTHR43880:SF12">
    <property type="entry name" value="ALCOHOL DEHYDROGENASE CLASS-3"/>
    <property type="match status" value="1"/>
</dbReference>
<accession>A0A2J6R5W4</accession>
<evidence type="ECO:0000313" key="9">
    <source>
        <dbReference type="Proteomes" id="UP000235786"/>
    </source>
</evidence>
<keyword evidence="2 6" id="KW-0479">Metal-binding</keyword>
<dbReference type="STRING" id="1149755.A0A2J6R5W4"/>
<dbReference type="InterPro" id="IPR011032">
    <property type="entry name" value="GroES-like_sf"/>
</dbReference>
<dbReference type="Pfam" id="PF00107">
    <property type="entry name" value="ADH_zinc_N"/>
    <property type="match status" value="1"/>
</dbReference>